<dbReference type="Proteomes" id="UP000321570">
    <property type="component" value="Unassembled WGS sequence"/>
</dbReference>
<dbReference type="AlphaFoldDB" id="A0A564YL76"/>
<keyword evidence="2" id="KW-1185">Reference proteome</keyword>
<proteinExistence type="predicted"/>
<dbReference type="EMBL" id="CABIJS010000256">
    <property type="protein sequence ID" value="VUZ47920.1"/>
    <property type="molecule type" value="Genomic_DNA"/>
</dbReference>
<protein>
    <submittedName>
        <fullName evidence="1">Uncharacterized protein</fullName>
    </submittedName>
</protein>
<gene>
    <name evidence="1" type="ORF">WMSIL1_LOCUS7344</name>
</gene>
<organism evidence="1 2">
    <name type="scientific">Hymenolepis diminuta</name>
    <name type="common">Rat tapeworm</name>
    <dbReference type="NCBI Taxonomy" id="6216"/>
    <lineage>
        <taxon>Eukaryota</taxon>
        <taxon>Metazoa</taxon>
        <taxon>Spiralia</taxon>
        <taxon>Lophotrochozoa</taxon>
        <taxon>Platyhelminthes</taxon>
        <taxon>Cestoda</taxon>
        <taxon>Eucestoda</taxon>
        <taxon>Cyclophyllidea</taxon>
        <taxon>Hymenolepididae</taxon>
        <taxon>Hymenolepis</taxon>
    </lineage>
</organism>
<reference evidence="1 2" key="1">
    <citation type="submission" date="2019-07" db="EMBL/GenBank/DDBJ databases">
        <authorList>
            <person name="Jastrzebski P J."/>
            <person name="Paukszto L."/>
            <person name="Jastrzebski P J."/>
        </authorList>
    </citation>
    <scope>NUCLEOTIDE SEQUENCE [LARGE SCALE GENOMIC DNA]</scope>
    <source>
        <strain evidence="1 2">WMS-il1</strain>
    </source>
</reference>
<evidence type="ECO:0000313" key="2">
    <source>
        <dbReference type="Proteomes" id="UP000321570"/>
    </source>
</evidence>
<name>A0A564YL76_HYMDI</name>
<sequence>MKSATSDTITNSLRRVFVNHGVLKVIMSETSPSSLLLNLKTFISVVISPIFTSCLTSMV</sequence>
<accession>A0A564YL76</accession>
<evidence type="ECO:0000313" key="1">
    <source>
        <dbReference type="EMBL" id="VUZ47920.1"/>
    </source>
</evidence>